<keyword evidence="1" id="KW-0472">Membrane</keyword>
<dbReference type="Proteomes" id="UP001529275">
    <property type="component" value="Unassembled WGS sequence"/>
</dbReference>
<sequence>MIYFLIINCIGFIIMKIDKSKAKHHLYRISEKALFTVAIIGGSLGVWLGMYLFHHKTKHWYFVWGIPMIVIIQMIIIYKLHFHL</sequence>
<organism evidence="2 3">
    <name type="scientific">Massilimicrobiota timonensis</name>
    <dbReference type="NCBI Taxonomy" id="1776392"/>
    <lineage>
        <taxon>Bacteria</taxon>
        <taxon>Bacillati</taxon>
        <taxon>Bacillota</taxon>
        <taxon>Erysipelotrichia</taxon>
        <taxon>Erysipelotrichales</taxon>
        <taxon>Erysipelotrichaceae</taxon>
        <taxon>Massilimicrobiota</taxon>
    </lineage>
</organism>
<dbReference type="RefSeq" id="WP_087244859.1">
    <property type="nucleotide sequence ID" value="NZ_JAUDCK010000015.1"/>
</dbReference>
<keyword evidence="1" id="KW-1133">Transmembrane helix</keyword>
<dbReference type="Pfam" id="PF06961">
    <property type="entry name" value="DUF1294"/>
    <property type="match status" value="1"/>
</dbReference>
<comment type="caution">
    <text evidence="2">The sequence shown here is derived from an EMBL/GenBank/DDBJ whole genome shotgun (WGS) entry which is preliminary data.</text>
</comment>
<protein>
    <submittedName>
        <fullName evidence="2">DUF1294 domain-containing protein</fullName>
    </submittedName>
</protein>
<proteinExistence type="predicted"/>
<feature type="transmembrane region" description="Helical" evidence="1">
    <location>
        <begin position="59"/>
        <end position="78"/>
    </location>
</feature>
<keyword evidence="1" id="KW-0812">Transmembrane</keyword>
<gene>
    <name evidence="2" type="ORF">QUV98_05570</name>
</gene>
<name>A0ABT7UI07_9FIRM</name>
<reference evidence="3" key="1">
    <citation type="submission" date="2023-06" db="EMBL/GenBank/DDBJ databases">
        <title>Identification and characterization of horizontal gene transfer across gut microbiota members of farm animals based on homology search.</title>
        <authorList>
            <person name="Zeman M."/>
            <person name="Kubasova T."/>
            <person name="Jahodarova E."/>
            <person name="Nykrynova M."/>
            <person name="Rychlik I."/>
        </authorList>
    </citation>
    <scope>NUCLEOTIDE SEQUENCE [LARGE SCALE GENOMIC DNA]</scope>
    <source>
        <strain evidence="3">ET341</strain>
    </source>
</reference>
<evidence type="ECO:0000256" key="1">
    <source>
        <dbReference type="SAM" id="Phobius"/>
    </source>
</evidence>
<evidence type="ECO:0000313" key="3">
    <source>
        <dbReference type="Proteomes" id="UP001529275"/>
    </source>
</evidence>
<evidence type="ECO:0000313" key="2">
    <source>
        <dbReference type="EMBL" id="MDM8195783.1"/>
    </source>
</evidence>
<dbReference type="InterPro" id="IPR010718">
    <property type="entry name" value="DUF1294"/>
</dbReference>
<reference evidence="2 3" key="2">
    <citation type="submission" date="2023-06" db="EMBL/GenBank/DDBJ databases">
        <authorList>
            <person name="Zeman M."/>
            <person name="Kubasova T."/>
            <person name="Jahodarova E."/>
            <person name="Nykrynova M."/>
            <person name="Rychlik I."/>
        </authorList>
    </citation>
    <scope>NUCLEOTIDE SEQUENCE [LARGE SCALE GENOMIC DNA]</scope>
    <source>
        <strain evidence="2 3">ET341</strain>
    </source>
</reference>
<feature type="transmembrane region" description="Helical" evidence="1">
    <location>
        <begin position="33"/>
        <end position="53"/>
    </location>
</feature>
<dbReference type="EMBL" id="JAUDCK010000015">
    <property type="protein sequence ID" value="MDM8195783.1"/>
    <property type="molecule type" value="Genomic_DNA"/>
</dbReference>
<keyword evidence="3" id="KW-1185">Reference proteome</keyword>
<accession>A0ABT7UI07</accession>